<sequence length="289" mass="34528">MKKISLVIISLSLLSCNENNLINIEEEINENDTIQNVNNFEVQVSSVNDTIFIDKPTNFKITSEKLFNSCKIIYSETNSRTLSFEPTTEYIFCETINKKHDTLNIIVNKSDSINPGFNQNKYYFESFNNNGVKINSIEFISFENQQTLFENDEFNNNEKFKYFQYYINKFIEECRTPYSKIEQWYFSKPLIRGNNYYWDLNNENIIINNPTLIFEITPYYVDNDKNIIYNPKIDPNNLLETSYIDPFYRDNNDSNSIEIRLNNYRTEKSKIVYFERADLKLKIKLELEW</sequence>
<evidence type="ECO:0008006" key="3">
    <source>
        <dbReference type="Google" id="ProtNLM"/>
    </source>
</evidence>
<keyword evidence="2" id="KW-1185">Reference proteome</keyword>
<reference evidence="1" key="1">
    <citation type="submission" date="2023-07" db="EMBL/GenBank/DDBJ databases">
        <title>Wenyingzhuangia sp. chi5 genome sequencing and assembly.</title>
        <authorList>
            <person name="Park S."/>
        </authorList>
    </citation>
    <scope>NUCLEOTIDE SEQUENCE</scope>
    <source>
        <strain evidence="1">Chi5</strain>
    </source>
</reference>
<evidence type="ECO:0000313" key="1">
    <source>
        <dbReference type="EMBL" id="MDO3695940.1"/>
    </source>
</evidence>
<dbReference type="Proteomes" id="UP001168642">
    <property type="component" value="Unassembled WGS sequence"/>
</dbReference>
<accession>A0ABT8VVF3</accession>
<organism evidence="1 2">
    <name type="scientific">Wenyingzhuangia gilva</name>
    <dbReference type="NCBI Taxonomy" id="3057677"/>
    <lineage>
        <taxon>Bacteria</taxon>
        <taxon>Pseudomonadati</taxon>
        <taxon>Bacteroidota</taxon>
        <taxon>Flavobacteriia</taxon>
        <taxon>Flavobacteriales</taxon>
        <taxon>Flavobacteriaceae</taxon>
        <taxon>Wenyingzhuangia</taxon>
    </lineage>
</organism>
<protein>
    <recommendedName>
        <fullName evidence="3">Lipoprotein</fullName>
    </recommendedName>
</protein>
<dbReference type="PROSITE" id="PS51257">
    <property type="entry name" value="PROKAR_LIPOPROTEIN"/>
    <property type="match status" value="1"/>
</dbReference>
<dbReference type="RefSeq" id="WP_302885246.1">
    <property type="nucleotide sequence ID" value="NZ_JAUMIT010000011.1"/>
</dbReference>
<evidence type="ECO:0000313" key="2">
    <source>
        <dbReference type="Proteomes" id="UP001168642"/>
    </source>
</evidence>
<gene>
    <name evidence="1" type="ORF">QVZ41_13900</name>
</gene>
<name>A0ABT8VVF3_9FLAO</name>
<dbReference type="EMBL" id="JAUMIT010000011">
    <property type="protein sequence ID" value="MDO3695940.1"/>
    <property type="molecule type" value="Genomic_DNA"/>
</dbReference>
<comment type="caution">
    <text evidence="1">The sequence shown here is derived from an EMBL/GenBank/DDBJ whole genome shotgun (WGS) entry which is preliminary data.</text>
</comment>
<proteinExistence type="predicted"/>